<protein>
    <submittedName>
        <fullName evidence="5">A24 family peptidase</fullName>
    </submittedName>
</protein>
<evidence type="ECO:0000259" key="4">
    <source>
        <dbReference type="Pfam" id="PF01478"/>
    </source>
</evidence>
<dbReference type="Proteomes" id="UP000694501">
    <property type="component" value="Unassembled WGS sequence"/>
</dbReference>
<dbReference type="PANTHER" id="PTHR30487">
    <property type="entry name" value="TYPE 4 PREPILIN-LIKE PROTEINS LEADER PEPTIDE-PROCESSING ENZYME"/>
    <property type="match status" value="1"/>
</dbReference>
<evidence type="ECO:0000313" key="5">
    <source>
        <dbReference type="EMBL" id="MBU7599110.1"/>
    </source>
</evidence>
<dbReference type="EMBL" id="JAELVF020000001">
    <property type="protein sequence ID" value="MBU7599110.1"/>
    <property type="molecule type" value="Genomic_DNA"/>
</dbReference>
<keyword evidence="6" id="KW-1185">Reference proteome</keyword>
<accession>A0A949JS12</accession>
<dbReference type="PRINTS" id="PR00864">
    <property type="entry name" value="PREPILNPTASE"/>
</dbReference>
<evidence type="ECO:0000313" key="6">
    <source>
        <dbReference type="Proteomes" id="UP000694501"/>
    </source>
</evidence>
<comment type="caution">
    <text evidence="5">The sequence shown here is derived from an EMBL/GenBank/DDBJ whole genome shotgun (WGS) entry which is preliminary data.</text>
</comment>
<sequence length="243" mass="24749">MLVLLSVIAAGYGVAAGLLLPRPVHRLAVPADRPWRTTCPDGHPLPAGLLGAGSCVRCGPARPHGPSPAPIAAVSALVCVLLTTTVGPRPELTVWLLLVPVLLLLALVDVRVHRLPDLLTLPAAAATAVLLGVASLLPDAAGSWRSALLGGLALGGAYLLLFLIHPRGMGFGDVKLALTLGFTLGWYGWAVLFLGAFAGFLFGALYGAALVVAGRAHRRTPLPFGPFMLLGALAGVALGGLAG</sequence>
<dbReference type="GO" id="GO:0004190">
    <property type="term" value="F:aspartic-type endopeptidase activity"/>
    <property type="evidence" value="ECO:0007669"/>
    <property type="project" value="InterPro"/>
</dbReference>
<keyword evidence="3" id="KW-0472">Membrane</keyword>
<keyword evidence="3" id="KW-1133">Transmembrane helix</keyword>
<organism evidence="5 6">
    <name type="scientific">Streptomyces tardus</name>
    <dbReference type="NCBI Taxonomy" id="2780544"/>
    <lineage>
        <taxon>Bacteria</taxon>
        <taxon>Bacillati</taxon>
        <taxon>Actinomycetota</taxon>
        <taxon>Actinomycetes</taxon>
        <taxon>Kitasatosporales</taxon>
        <taxon>Streptomycetaceae</taxon>
        <taxon>Streptomyces</taxon>
    </lineage>
</organism>
<proteinExistence type="inferred from homology"/>
<evidence type="ECO:0000256" key="1">
    <source>
        <dbReference type="ARBA" id="ARBA00005801"/>
    </source>
</evidence>
<keyword evidence="3" id="KW-0812">Transmembrane</keyword>
<dbReference type="Pfam" id="PF01478">
    <property type="entry name" value="Peptidase_A24"/>
    <property type="match status" value="1"/>
</dbReference>
<dbReference type="InterPro" id="IPR000045">
    <property type="entry name" value="Prepilin_IV_endopep_pep"/>
</dbReference>
<dbReference type="InterPro" id="IPR050882">
    <property type="entry name" value="Prepilin_peptidase/N-MTase"/>
</dbReference>
<dbReference type="InterPro" id="IPR014032">
    <property type="entry name" value="Peptidase_A24A_bac"/>
</dbReference>
<feature type="transmembrane region" description="Helical" evidence="3">
    <location>
        <begin position="224"/>
        <end position="242"/>
    </location>
</feature>
<feature type="transmembrane region" description="Helical" evidence="3">
    <location>
        <begin position="118"/>
        <end position="137"/>
    </location>
</feature>
<name>A0A949JS12_9ACTN</name>
<dbReference type="AlphaFoldDB" id="A0A949JS12"/>
<comment type="similarity">
    <text evidence="1 2">Belongs to the peptidase A24 family.</text>
</comment>
<feature type="transmembrane region" description="Helical" evidence="3">
    <location>
        <begin position="149"/>
        <end position="166"/>
    </location>
</feature>
<dbReference type="GO" id="GO:0005886">
    <property type="term" value="C:plasma membrane"/>
    <property type="evidence" value="ECO:0007669"/>
    <property type="project" value="TreeGrafter"/>
</dbReference>
<dbReference type="RefSeq" id="WP_211042482.1">
    <property type="nucleotide sequence ID" value="NZ_JAELVF020000001.1"/>
</dbReference>
<feature type="transmembrane region" description="Helical" evidence="3">
    <location>
        <begin position="94"/>
        <end position="112"/>
    </location>
</feature>
<dbReference type="GO" id="GO:0006465">
    <property type="term" value="P:signal peptide processing"/>
    <property type="evidence" value="ECO:0007669"/>
    <property type="project" value="TreeGrafter"/>
</dbReference>
<gene>
    <name evidence="5" type="ORF">JGS22_016210</name>
</gene>
<evidence type="ECO:0000256" key="3">
    <source>
        <dbReference type="SAM" id="Phobius"/>
    </source>
</evidence>
<evidence type="ECO:0000256" key="2">
    <source>
        <dbReference type="RuleBase" id="RU003793"/>
    </source>
</evidence>
<dbReference type="PANTHER" id="PTHR30487:SF0">
    <property type="entry name" value="PREPILIN LEADER PEPTIDASE_N-METHYLTRANSFERASE-RELATED"/>
    <property type="match status" value="1"/>
</dbReference>
<feature type="transmembrane region" description="Helical" evidence="3">
    <location>
        <begin position="186"/>
        <end position="212"/>
    </location>
</feature>
<reference evidence="5" key="1">
    <citation type="submission" date="2021-06" db="EMBL/GenBank/DDBJ databases">
        <title>Sequencing of actinobacteria type strains.</title>
        <authorList>
            <person name="Nguyen G.-S."/>
            <person name="Wentzel A."/>
        </authorList>
    </citation>
    <scope>NUCLEOTIDE SEQUENCE</scope>
    <source>
        <strain evidence="5">P38-E01</strain>
    </source>
</reference>
<feature type="domain" description="Prepilin type IV endopeptidase peptidase" evidence="4">
    <location>
        <begin position="96"/>
        <end position="206"/>
    </location>
</feature>
<feature type="transmembrane region" description="Helical" evidence="3">
    <location>
        <begin position="69"/>
        <end position="87"/>
    </location>
</feature>
<dbReference type="Gene3D" id="1.20.120.1220">
    <property type="match status" value="1"/>
</dbReference>